<evidence type="ECO:0000256" key="1">
    <source>
        <dbReference type="ARBA" id="ARBA00022676"/>
    </source>
</evidence>
<evidence type="ECO:0000256" key="2">
    <source>
        <dbReference type="ARBA" id="ARBA00022679"/>
    </source>
</evidence>
<organism evidence="5 6">
    <name type="scientific">Mycolicibacterium mageritense</name>
    <name type="common">Mycobacterium mageritense</name>
    <dbReference type="NCBI Taxonomy" id="53462"/>
    <lineage>
        <taxon>Bacteria</taxon>
        <taxon>Bacillati</taxon>
        <taxon>Actinomycetota</taxon>
        <taxon>Actinomycetes</taxon>
        <taxon>Mycobacteriales</taxon>
        <taxon>Mycobacteriaceae</taxon>
        <taxon>Mycolicibacterium</taxon>
    </lineage>
</organism>
<evidence type="ECO:0000259" key="3">
    <source>
        <dbReference type="Pfam" id="PF00534"/>
    </source>
</evidence>
<dbReference type="InterPro" id="IPR028098">
    <property type="entry name" value="Glyco_trans_4-like_N"/>
</dbReference>
<keyword evidence="1" id="KW-0328">Glycosyltransferase</keyword>
<keyword evidence="2 5" id="KW-0808">Transferase</keyword>
<proteinExistence type="predicted"/>
<dbReference type="InterPro" id="IPR001296">
    <property type="entry name" value="Glyco_trans_1"/>
</dbReference>
<accession>A0ABM7HMB5</accession>
<dbReference type="Proteomes" id="UP000465622">
    <property type="component" value="Chromosome"/>
</dbReference>
<keyword evidence="6" id="KW-1185">Reference proteome</keyword>
<sequence>MNAPSMTYRATGHSARRGHSVPLTFGLLTTYPPTPCGLATFSAALAIGLAAHGADVHVVRVTDDLPSTSSRVVGELINGSTASVAACPDLLNQNDVAVIQHEYGIYGGADGDEVVDILGSLDIPSIVVAHTVLEKPTRHQRSVLEAIVALSDRVVVMSEAANRRLCRSFDVEHRKVITIPHGATVPVTAPPKRAGRPTLLTWGLLGPGKGVERVIDAMSALRQLNDRPRYLIAGQTHPKVLAVDGERYRDARTEQARRRGLSDAVHFDPDYRDAASLGALVQSAAVVVLPYDSTDQVTSGVLVDAVANGRPVVATAFPHAVELLGTGAGIVVGHNDPDALTSALHGVLTKPLLARDMAAEARRLAPTLAWSAVSESYRTVAQEILSEQAMNL</sequence>
<dbReference type="Pfam" id="PF13439">
    <property type="entry name" value="Glyco_transf_4"/>
    <property type="match status" value="1"/>
</dbReference>
<dbReference type="PANTHER" id="PTHR12526">
    <property type="entry name" value="GLYCOSYLTRANSFERASE"/>
    <property type="match status" value="1"/>
</dbReference>
<reference evidence="5 6" key="1">
    <citation type="journal article" date="2019" name="Emerg. Microbes Infect.">
        <title>Comprehensive subspecies identification of 175 nontuberculous mycobacteria species based on 7547 genomic profiles.</title>
        <authorList>
            <person name="Matsumoto Y."/>
            <person name="Kinjo T."/>
            <person name="Motooka D."/>
            <person name="Nabeya D."/>
            <person name="Jung N."/>
            <person name="Uechi K."/>
            <person name="Horii T."/>
            <person name="Iida T."/>
            <person name="Fujita J."/>
            <person name="Nakamura S."/>
        </authorList>
    </citation>
    <scope>NUCLEOTIDE SEQUENCE [LARGE SCALE GENOMIC DNA]</scope>
    <source>
        <strain evidence="5 6">JCM 12375</strain>
    </source>
</reference>
<evidence type="ECO:0000259" key="4">
    <source>
        <dbReference type="Pfam" id="PF13439"/>
    </source>
</evidence>
<evidence type="ECO:0000313" key="6">
    <source>
        <dbReference type="Proteomes" id="UP000465622"/>
    </source>
</evidence>
<feature type="domain" description="Glycosyl transferase family 1" evidence="3">
    <location>
        <begin position="192"/>
        <end position="363"/>
    </location>
</feature>
<gene>
    <name evidence="5" type="ORF">MMAGJ_09350</name>
</gene>
<dbReference type="Pfam" id="PF00534">
    <property type="entry name" value="Glycos_transf_1"/>
    <property type="match status" value="1"/>
</dbReference>
<name>A0ABM7HMB5_MYCME</name>
<dbReference type="SUPFAM" id="SSF53756">
    <property type="entry name" value="UDP-Glycosyltransferase/glycogen phosphorylase"/>
    <property type="match status" value="1"/>
</dbReference>
<dbReference type="Gene3D" id="3.40.50.2000">
    <property type="entry name" value="Glycogen Phosphorylase B"/>
    <property type="match status" value="2"/>
</dbReference>
<feature type="domain" description="Glycosyltransferase subfamily 4-like N-terminal" evidence="4">
    <location>
        <begin position="37"/>
        <end position="182"/>
    </location>
</feature>
<dbReference type="EMBL" id="AP022567">
    <property type="protein sequence ID" value="BBX31653.1"/>
    <property type="molecule type" value="Genomic_DNA"/>
</dbReference>
<evidence type="ECO:0000313" key="5">
    <source>
        <dbReference type="EMBL" id="BBX31653.1"/>
    </source>
</evidence>
<dbReference type="PANTHER" id="PTHR12526:SF572">
    <property type="entry name" value="BLL5144 PROTEIN"/>
    <property type="match status" value="1"/>
</dbReference>
<dbReference type="GO" id="GO:0016740">
    <property type="term" value="F:transferase activity"/>
    <property type="evidence" value="ECO:0007669"/>
    <property type="project" value="UniProtKB-KW"/>
</dbReference>
<protein>
    <submittedName>
        <fullName evidence="5">Glycosyl transferase family 1</fullName>
    </submittedName>
</protein>